<dbReference type="InterPro" id="IPR001841">
    <property type="entry name" value="Znf_RING"/>
</dbReference>
<dbReference type="GeneID" id="64670067"/>
<dbReference type="RefSeq" id="XP_041220487.1">
    <property type="nucleotide sequence ID" value="XM_041375769.1"/>
</dbReference>
<evidence type="ECO:0000313" key="6">
    <source>
        <dbReference type="EMBL" id="KAG1894911.1"/>
    </source>
</evidence>
<dbReference type="PROSITE" id="PS00518">
    <property type="entry name" value="ZF_RING_1"/>
    <property type="match status" value="1"/>
</dbReference>
<reference evidence="6" key="1">
    <citation type="journal article" date="2020" name="New Phytol.">
        <title>Comparative genomics reveals dynamic genome evolution in host specialist ectomycorrhizal fungi.</title>
        <authorList>
            <person name="Lofgren L.A."/>
            <person name="Nguyen N.H."/>
            <person name="Vilgalys R."/>
            <person name="Ruytinx J."/>
            <person name="Liao H.L."/>
            <person name="Branco S."/>
            <person name="Kuo A."/>
            <person name="LaButti K."/>
            <person name="Lipzen A."/>
            <person name="Andreopoulos W."/>
            <person name="Pangilinan J."/>
            <person name="Riley R."/>
            <person name="Hundley H."/>
            <person name="Na H."/>
            <person name="Barry K."/>
            <person name="Grigoriev I.V."/>
            <person name="Stajich J.E."/>
            <person name="Kennedy P.G."/>
        </authorList>
    </citation>
    <scope>NUCLEOTIDE SEQUENCE</scope>
    <source>
        <strain evidence="6">FC203</strain>
    </source>
</reference>
<keyword evidence="2 4" id="KW-0863">Zinc-finger</keyword>
<dbReference type="InterPro" id="IPR013083">
    <property type="entry name" value="Znf_RING/FYVE/PHD"/>
</dbReference>
<comment type="caution">
    <text evidence="6">The sequence shown here is derived from an EMBL/GenBank/DDBJ whole genome shotgun (WGS) entry which is preliminary data.</text>
</comment>
<dbReference type="PROSITE" id="PS50089">
    <property type="entry name" value="ZF_RING_2"/>
    <property type="match status" value="1"/>
</dbReference>
<dbReference type="Proteomes" id="UP001195769">
    <property type="component" value="Unassembled WGS sequence"/>
</dbReference>
<dbReference type="GO" id="GO:0008270">
    <property type="term" value="F:zinc ion binding"/>
    <property type="evidence" value="ECO:0007669"/>
    <property type="project" value="UniProtKB-KW"/>
</dbReference>
<evidence type="ECO:0000256" key="1">
    <source>
        <dbReference type="ARBA" id="ARBA00022723"/>
    </source>
</evidence>
<dbReference type="SUPFAM" id="SSF57850">
    <property type="entry name" value="RING/U-box"/>
    <property type="match status" value="1"/>
</dbReference>
<proteinExistence type="predicted"/>
<dbReference type="SMART" id="SM00184">
    <property type="entry name" value="RING"/>
    <property type="match status" value="1"/>
</dbReference>
<protein>
    <recommendedName>
        <fullName evidence="5">RING-type domain-containing protein</fullName>
    </recommendedName>
</protein>
<evidence type="ECO:0000256" key="2">
    <source>
        <dbReference type="ARBA" id="ARBA00022771"/>
    </source>
</evidence>
<keyword evidence="1" id="KW-0479">Metal-binding</keyword>
<feature type="domain" description="RING-type" evidence="5">
    <location>
        <begin position="11"/>
        <end position="54"/>
    </location>
</feature>
<keyword evidence="7" id="KW-1185">Reference proteome</keyword>
<evidence type="ECO:0000259" key="5">
    <source>
        <dbReference type="PROSITE" id="PS50089"/>
    </source>
</evidence>
<evidence type="ECO:0000256" key="3">
    <source>
        <dbReference type="ARBA" id="ARBA00022833"/>
    </source>
</evidence>
<organism evidence="6 7">
    <name type="scientific">Suillus fuscotomentosus</name>
    <dbReference type="NCBI Taxonomy" id="1912939"/>
    <lineage>
        <taxon>Eukaryota</taxon>
        <taxon>Fungi</taxon>
        <taxon>Dikarya</taxon>
        <taxon>Basidiomycota</taxon>
        <taxon>Agaricomycotina</taxon>
        <taxon>Agaricomycetes</taxon>
        <taxon>Agaricomycetidae</taxon>
        <taxon>Boletales</taxon>
        <taxon>Suillineae</taxon>
        <taxon>Suillaceae</taxon>
        <taxon>Suillus</taxon>
    </lineage>
</organism>
<dbReference type="AlphaFoldDB" id="A0AAD4HG32"/>
<evidence type="ECO:0000313" key="7">
    <source>
        <dbReference type="Proteomes" id="UP001195769"/>
    </source>
</evidence>
<keyword evidence="3" id="KW-0862">Zinc</keyword>
<name>A0AAD4HG32_9AGAM</name>
<dbReference type="InterPro" id="IPR017907">
    <property type="entry name" value="Znf_RING_CS"/>
</dbReference>
<dbReference type="Pfam" id="PF13639">
    <property type="entry name" value="zf-RING_2"/>
    <property type="match status" value="1"/>
</dbReference>
<sequence>MPLVVHPSSRCDVCLDPYSTSSDLATSPHTIECGHIFCFGCLHSLNTNTCPLCREPFDLDGVKRLHIGNPLEQDNAERDNAEQGVVPNRADFLLRRISLVSGEGVPEVDADEVVSEVQEWLQSQPGDPNSVSLFSFCRRITNAMYTYACCQYLTQFSSNFSYAAFLAYTTSSRLRLPPAI</sequence>
<dbReference type="EMBL" id="JABBWK010000073">
    <property type="protein sequence ID" value="KAG1894911.1"/>
    <property type="molecule type" value="Genomic_DNA"/>
</dbReference>
<accession>A0AAD4HG32</accession>
<evidence type="ECO:0000256" key="4">
    <source>
        <dbReference type="PROSITE-ProRule" id="PRU00175"/>
    </source>
</evidence>
<dbReference type="Gene3D" id="3.30.40.10">
    <property type="entry name" value="Zinc/RING finger domain, C3HC4 (zinc finger)"/>
    <property type="match status" value="1"/>
</dbReference>
<gene>
    <name evidence="6" type="ORF">F5891DRAFT_960772</name>
</gene>